<evidence type="ECO:0000256" key="6">
    <source>
        <dbReference type="SAM" id="Phobius"/>
    </source>
</evidence>
<name>A0A255GPQ7_9ACTN</name>
<feature type="transmembrane region" description="Helical" evidence="6">
    <location>
        <begin position="455"/>
        <end position="479"/>
    </location>
</feature>
<organism evidence="8 9">
    <name type="scientific">Enemella evansiae</name>
    <dbReference type="NCBI Taxonomy" id="2016499"/>
    <lineage>
        <taxon>Bacteria</taxon>
        <taxon>Bacillati</taxon>
        <taxon>Actinomycetota</taxon>
        <taxon>Actinomycetes</taxon>
        <taxon>Propionibacteriales</taxon>
        <taxon>Propionibacteriaceae</taxon>
        <taxon>Enemella</taxon>
    </lineage>
</organism>
<comment type="caution">
    <text evidence="8">The sequence shown here is derived from an EMBL/GenBank/DDBJ whole genome shotgun (WGS) entry which is preliminary data.</text>
</comment>
<feature type="region of interest" description="Disordered" evidence="5">
    <location>
        <begin position="519"/>
        <end position="540"/>
    </location>
</feature>
<evidence type="ECO:0000256" key="5">
    <source>
        <dbReference type="SAM" id="MobiDB-lite"/>
    </source>
</evidence>
<evidence type="ECO:0000256" key="4">
    <source>
        <dbReference type="SAM" id="Coils"/>
    </source>
</evidence>
<proteinExistence type="predicted"/>
<evidence type="ECO:0008006" key="10">
    <source>
        <dbReference type="Google" id="ProtNLM"/>
    </source>
</evidence>
<dbReference type="InterPro" id="IPR007688">
    <property type="entry name" value="Conjugal_tfr_TrbL/VirB6"/>
</dbReference>
<feature type="region of interest" description="Disordered" evidence="5">
    <location>
        <begin position="557"/>
        <end position="600"/>
    </location>
</feature>
<dbReference type="EMBL" id="NMVO01000001">
    <property type="protein sequence ID" value="OYO17805.1"/>
    <property type="molecule type" value="Genomic_DNA"/>
</dbReference>
<feature type="chain" id="PRO_5013033217" description="TrbL/VirB6 plasmid conjugal transfer protein" evidence="7">
    <location>
        <begin position="21"/>
        <end position="868"/>
    </location>
</feature>
<evidence type="ECO:0000256" key="2">
    <source>
        <dbReference type="ARBA" id="ARBA00022989"/>
    </source>
</evidence>
<keyword evidence="4" id="KW-0175">Coiled coil</keyword>
<feature type="transmembrane region" description="Helical" evidence="6">
    <location>
        <begin position="396"/>
        <end position="419"/>
    </location>
</feature>
<dbReference type="AlphaFoldDB" id="A0A255GPQ7"/>
<feature type="transmembrane region" description="Helical" evidence="6">
    <location>
        <begin position="424"/>
        <end position="443"/>
    </location>
</feature>
<feature type="transmembrane region" description="Helical" evidence="6">
    <location>
        <begin position="196"/>
        <end position="214"/>
    </location>
</feature>
<keyword evidence="3 6" id="KW-0472">Membrane</keyword>
<gene>
    <name evidence="8" type="ORF">CGZ94_02710</name>
</gene>
<feature type="region of interest" description="Disordered" evidence="5">
    <location>
        <begin position="671"/>
        <end position="691"/>
    </location>
</feature>
<keyword evidence="9" id="KW-1185">Reference proteome</keyword>
<feature type="transmembrane region" description="Helical" evidence="6">
    <location>
        <begin position="164"/>
        <end position="184"/>
    </location>
</feature>
<evidence type="ECO:0000313" key="8">
    <source>
        <dbReference type="EMBL" id="OYO17805.1"/>
    </source>
</evidence>
<protein>
    <recommendedName>
        <fullName evidence="10">TrbL/VirB6 plasmid conjugal transfer protein</fullName>
    </recommendedName>
</protein>
<sequence>MLVFAVVAVVALLPTGTSRAAEPPECAPLPIFSGNQPYAQDAASMMAVGQLFDPRGRPVEVWDTAKGRPMPAYTLYEAMGTSGATWSHTKLAQQEGFKDFPPRTDYNCAYLPSALNMVANSIFDLAKLVGAGAISVRGLAANPQLVINLLDQAVAPVNRLSTGLFLSMSVVMIMLTGLLVVFTGGMRGPGKQRETLQALIGVGIFMVIGTFLVLPSTQVTQGGGSEQKPNYYWLTSSALNTINDANGQLSSVLLPNQSSPFCSTSSGDARRSFDCLIYQNVVLDPWATGQFGTSLSDPMPFTTGEVKRFKASADRLIPPPNQPGSDVRLVQLWAQGQTATEATWGDRPPGNPTDPNDAKIENRQGQWNIVREVVWSQYHDQYPTWQGANAGERVNLGLFSMLLAVLVGAFLVVTSGLLLLWNSVLVALFFFLPVIALLGLFPPTQRIFRAWLMTWFKALLLSFVFQLLQTIAMLLVTAALKLPGTGMGMKAVLMVMLLLGLWKVVSLIRGDAQPATATASGSVEARAGRDEPRTITQTVTNLPAAALAQMTAARNRMAGGGSTAVSRNGGPAGRAPGVNRPGTMGRSLNAPTRRKQDARVAAALSEAEERWVSEHGTPMDERNRLRVREEIVRSLGAEEAGRVSAAAAGPLARVPGLGAALGAGVRSSQAREEAADKLANQPPPQPGIQINSTNYNYFRGGPNVARAADAGPDPESAEAARAARAEAPGLAPAAAGLGQRSGRAAGAGQPGMREQANESRAMEGSFLRSLTSQLDDRGMALARADHYAGQLRQAEQEFENARRGRDAASRDFQLVTGRHAKRLASDAELAGARRAARQASAELEVATSRLRHRSHLTQVAEQAASEYR</sequence>
<feature type="region of interest" description="Disordered" evidence="5">
    <location>
        <begin position="732"/>
        <end position="762"/>
    </location>
</feature>
<evidence type="ECO:0000313" key="9">
    <source>
        <dbReference type="Proteomes" id="UP000215896"/>
    </source>
</evidence>
<evidence type="ECO:0000256" key="3">
    <source>
        <dbReference type="ARBA" id="ARBA00023136"/>
    </source>
</evidence>
<reference evidence="8 9" key="1">
    <citation type="submission" date="2017-07" db="EMBL/GenBank/DDBJ databases">
        <title>Draft whole genome sequences of clinical Proprionibacteriaceae strains.</title>
        <authorList>
            <person name="Bernier A.-M."/>
            <person name="Bernard K."/>
            <person name="Domingo M.-C."/>
        </authorList>
    </citation>
    <scope>NUCLEOTIDE SEQUENCE [LARGE SCALE GENOMIC DNA]</scope>
    <source>
        <strain evidence="8 9">NML 030167</strain>
    </source>
</reference>
<keyword evidence="7" id="KW-0732">Signal</keyword>
<feature type="coiled-coil region" evidence="4">
    <location>
        <begin position="784"/>
        <end position="849"/>
    </location>
</feature>
<evidence type="ECO:0000256" key="1">
    <source>
        <dbReference type="ARBA" id="ARBA00022692"/>
    </source>
</evidence>
<dbReference type="GO" id="GO:0030255">
    <property type="term" value="P:protein secretion by the type IV secretion system"/>
    <property type="evidence" value="ECO:0007669"/>
    <property type="project" value="InterPro"/>
</dbReference>
<dbReference type="Proteomes" id="UP000215896">
    <property type="component" value="Unassembled WGS sequence"/>
</dbReference>
<evidence type="ECO:0000256" key="7">
    <source>
        <dbReference type="SAM" id="SignalP"/>
    </source>
</evidence>
<accession>A0A255GPQ7</accession>
<keyword evidence="1 6" id="KW-0812">Transmembrane</keyword>
<keyword evidence="2 6" id="KW-1133">Transmembrane helix</keyword>
<feature type="signal peptide" evidence="7">
    <location>
        <begin position="1"/>
        <end position="20"/>
    </location>
</feature>
<dbReference type="Pfam" id="PF04610">
    <property type="entry name" value="TrbL"/>
    <property type="match status" value="1"/>
</dbReference>
<feature type="compositionally biased region" description="Low complexity" evidence="5">
    <location>
        <begin position="732"/>
        <end position="751"/>
    </location>
</feature>